<dbReference type="SUPFAM" id="SSF54523">
    <property type="entry name" value="Pili subunits"/>
    <property type="match status" value="1"/>
</dbReference>
<gene>
    <name evidence="2" type="ORF">LZ012_06235</name>
</gene>
<feature type="transmembrane region" description="Helical" evidence="1">
    <location>
        <begin position="21"/>
        <end position="43"/>
    </location>
</feature>
<protein>
    <submittedName>
        <fullName evidence="2">Type II secretion system GspH family protein</fullName>
    </submittedName>
</protein>
<dbReference type="Proteomes" id="UP001165384">
    <property type="component" value="Unassembled WGS sequence"/>
</dbReference>
<evidence type="ECO:0000313" key="2">
    <source>
        <dbReference type="EMBL" id="MCG2576593.1"/>
    </source>
</evidence>
<sequence length="258" mass="26733">MHGRPLPLIRRANRGFTLIELAIVLIIVALLSGGLMMTVSAQMERIATSDTQRRLDEARDALLGFAAANGRLPCPAVGGATGIEGPLGGGVCSNNWDGFLPAITLGIGPTNDNGYALDGWGNPIRYAITTYNNSAYCPGHVFATANCIKAVWNGGISLGNAPDLRICNTATGMTGTGATASCATGSELANNAVAVVFSRGRNGASPPASSDEIANGDADRAFVSHPPIPSGPNEFDDLVIWLSPNILYNRMIAAGRLP</sequence>
<evidence type="ECO:0000313" key="3">
    <source>
        <dbReference type="Proteomes" id="UP001165384"/>
    </source>
</evidence>
<organism evidence="2 3">
    <name type="scientific">Dechloromonas hankyongensis</name>
    <dbReference type="NCBI Taxonomy" id="2908002"/>
    <lineage>
        <taxon>Bacteria</taxon>
        <taxon>Pseudomonadati</taxon>
        <taxon>Pseudomonadota</taxon>
        <taxon>Betaproteobacteria</taxon>
        <taxon>Rhodocyclales</taxon>
        <taxon>Azonexaceae</taxon>
        <taxon>Dechloromonas</taxon>
    </lineage>
</organism>
<keyword evidence="1" id="KW-0812">Transmembrane</keyword>
<keyword evidence="1" id="KW-1133">Transmembrane helix</keyword>
<dbReference type="NCBIfam" id="TIGR02532">
    <property type="entry name" value="IV_pilin_GFxxxE"/>
    <property type="match status" value="1"/>
</dbReference>
<dbReference type="PROSITE" id="PS00409">
    <property type="entry name" value="PROKAR_NTER_METHYL"/>
    <property type="match status" value="1"/>
</dbReference>
<keyword evidence="3" id="KW-1185">Reference proteome</keyword>
<comment type="caution">
    <text evidence="2">The sequence shown here is derived from an EMBL/GenBank/DDBJ whole genome shotgun (WGS) entry which is preliminary data.</text>
</comment>
<dbReference type="InterPro" id="IPR045584">
    <property type="entry name" value="Pilin-like"/>
</dbReference>
<proteinExistence type="predicted"/>
<dbReference type="Pfam" id="PF07963">
    <property type="entry name" value="N_methyl"/>
    <property type="match status" value="1"/>
</dbReference>
<accession>A0ABS9K0C4</accession>
<dbReference type="Gene3D" id="3.30.700.10">
    <property type="entry name" value="Glycoprotein, Type 4 Pilin"/>
    <property type="match status" value="1"/>
</dbReference>
<dbReference type="InterPro" id="IPR012902">
    <property type="entry name" value="N_methyl_site"/>
</dbReference>
<name>A0ABS9K0C4_9RHOO</name>
<dbReference type="EMBL" id="JAKLTN010000001">
    <property type="protein sequence ID" value="MCG2576593.1"/>
    <property type="molecule type" value="Genomic_DNA"/>
</dbReference>
<keyword evidence="1" id="KW-0472">Membrane</keyword>
<reference evidence="2" key="1">
    <citation type="submission" date="2022-01" db="EMBL/GenBank/DDBJ databases">
        <authorList>
            <person name="Jo J.-H."/>
            <person name="Im W.-T."/>
        </authorList>
    </citation>
    <scope>NUCLEOTIDE SEQUENCE</scope>
    <source>
        <strain evidence="2">XY25</strain>
    </source>
</reference>
<dbReference type="RefSeq" id="WP_275708695.1">
    <property type="nucleotide sequence ID" value="NZ_JAKLTN010000001.1"/>
</dbReference>
<evidence type="ECO:0000256" key="1">
    <source>
        <dbReference type="SAM" id="Phobius"/>
    </source>
</evidence>